<name>A0AAE0EDF4_9ROSI</name>
<evidence type="ECO:0000256" key="1">
    <source>
        <dbReference type="SAM" id="Phobius"/>
    </source>
</evidence>
<protein>
    <recommendedName>
        <fullName evidence="2">DUF6469 domain-containing protein</fullName>
    </recommendedName>
</protein>
<dbReference type="AlphaFoldDB" id="A0AAE0EDF4"/>
<feature type="domain" description="DUF6469" evidence="2">
    <location>
        <begin position="82"/>
        <end position="211"/>
    </location>
</feature>
<sequence length="253" mass="28958">MMEGKSCSKKKRAVPHDYGFSDTVFSWSLNDIFDQSLFKDKVAKIPESFHSVGQYFGSYMFPLLEETRTQLCSSMDTISRAPFAQVVGFEESKPYGRKFYDVNVDDWRNRFSNRGKEPYKILPGDVLILADAKPESASDLQRVGMKWTFLSVTRIPDDEHGIGSTSIYFKVKASKDILLDDKMKKSMFVIFLTNITPNCRIWNSLHMSGNLKIIEKVLCTNHGVGILKMIFVDLIFIVLTLHLLMCWDTSCTE</sequence>
<reference evidence="3" key="1">
    <citation type="journal article" date="2023" name="Plant J.">
        <title>Genome sequences and population genomics provide insights into the demographic history, inbreeding, and mutation load of two 'living fossil' tree species of Dipteronia.</title>
        <authorList>
            <person name="Feng Y."/>
            <person name="Comes H.P."/>
            <person name="Chen J."/>
            <person name="Zhu S."/>
            <person name="Lu R."/>
            <person name="Zhang X."/>
            <person name="Li P."/>
            <person name="Qiu J."/>
            <person name="Olsen K.M."/>
            <person name="Qiu Y."/>
        </authorList>
    </citation>
    <scope>NUCLEOTIDE SEQUENCE</scope>
    <source>
        <strain evidence="3">NBL</strain>
    </source>
</reference>
<organism evidence="3 4">
    <name type="scientific">Dipteronia sinensis</name>
    <dbReference type="NCBI Taxonomy" id="43782"/>
    <lineage>
        <taxon>Eukaryota</taxon>
        <taxon>Viridiplantae</taxon>
        <taxon>Streptophyta</taxon>
        <taxon>Embryophyta</taxon>
        <taxon>Tracheophyta</taxon>
        <taxon>Spermatophyta</taxon>
        <taxon>Magnoliopsida</taxon>
        <taxon>eudicotyledons</taxon>
        <taxon>Gunneridae</taxon>
        <taxon>Pentapetalae</taxon>
        <taxon>rosids</taxon>
        <taxon>malvids</taxon>
        <taxon>Sapindales</taxon>
        <taxon>Sapindaceae</taxon>
        <taxon>Hippocastanoideae</taxon>
        <taxon>Acereae</taxon>
        <taxon>Dipteronia</taxon>
    </lineage>
</organism>
<gene>
    <name evidence="3" type="ORF">Dsin_009380</name>
</gene>
<comment type="caution">
    <text evidence="3">The sequence shown here is derived from an EMBL/GenBank/DDBJ whole genome shotgun (WGS) entry which is preliminary data.</text>
</comment>
<evidence type="ECO:0000313" key="3">
    <source>
        <dbReference type="EMBL" id="KAK3222355.1"/>
    </source>
</evidence>
<dbReference type="InterPro" id="IPR045529">
    <property type="entry name" value="DUF6469"/>
</dbReference>
<proteinExistence type="predicted"/>
<accession>A0AAE0EDF4</accession>
<keyword evidence="1" id="KW-0472">Membrane</keyword>
<feature type="transmembrane region" description="Helical" evidence="1">
    <location>
        <begin position="226"/>
        <end position="247"/>
    </location>
</feature>
<evidence type="ECO:0000313" key="4">
    <source>
        <dbReference type="Proteomes" id="UP001281410"/>
    </source>
</evidence>
<keyword evidence="1" id="KW-0812">Transmembrane</keyword>
<dbReference type="Pfam" id="PF20073">
    <property type="entry name" value="DUF6469"/>
    <property type="match status" value="1"/>
</dbReference>
<dbReference type="EMBL" id="JANJYJ010000003">
    <property type="protein sequence ID" value="KAK3222355.1"/>
    <property type="molecule type" value="Genomic_DNA"/>
</dbReference>
<evidence type="ECO:0000259" key="2">
    <source>
        <dbReference type="Pfam" id="PF20073"/>
    </source>
</evidence>
<dbReference type="Proteomes" id="UP001281410">
    <property type="component" value="Unassembled WGS sequence"/>
</dbReference>
<keyword evidence="1" id="KW-1133">Transmembrane helix</keyword>
<keyword evidence="4" id="KW-1185">Reference proteome</keyword>